<proteinExistence type="predicted"/>
<evidence type="ECO:0000313" key="2">
    <source>
        <dbReference type="Proteomes" id="UP000244189"/>
    </source>
</evidence>
<gene>
    <name evidence="1" type="ORF">C8J26_2285</name>
</gene>
<comment type="caution">
    <text evidence="1">The sequence shown here is derived from an EMBL/GenBank/DDBJ whole genome shotgun (WGS) entry which is preliminary data.</text>
</comment>
<sequence length="106" mass="11164">MDTLRGPDAGTLLIRGLRGHAGAAGVTMNVATIACTPWASATFVGTQHQLTIVAEPVPGLRDWIGSLPDAEFLLRGHIVADLAIDRVESIDGRQHATLAILTLIDT</sequence>
<dbReference type="EMBL" id="QAOG01000003">
    <property type="protein sequence ID" value="PTQ60572.1"/>
    <property type="molecule type" value="Genomic_DNA"/>
</dbReference>
<evidence type="ECO:0000313" key="1">
    <source>
        <dbReference type="EMBL" id="PTQ60572.1"/>
    </source>
</evidence>
<dbReference type="Proteomes" id="UP000244189">
    <property type="component" value="Unassembled WGS sequence"/>
</dbReference>
<organism evidence="1 2">
    <name type="scientific">Sphingomonas aurantiaca</name>
    <dbReference type="NCBI Taxonomy" id="185949"/>
    <lineage>
        <taxon>Bacteria</taxon>
        <taxon>Pseudomonadati</taxon>
        <taxon>Pseudomonadota</taxon>
        <taxon>Alphaproteobacteria</taxon>
        <taxon>Sphingomonadales</taxon>
        <taxon>Sphingomonadaceae</taxon>
        <taxon>Sphingomonas</taxon>
    </lineage>
</organism>
<dbReference type="PROSITE" id="PS51257">
    <property type="entry name" value="PROKAR_LIPOPROTEIN"/>
    <property type="match status" value="1"/>
</dbReference>
<accession>A0A2T5GMM8</accession>
<protein>
    <submittedName>
        <fullName evidence="1">Uncharacterized protein</fullName>
    </submittedName>
</protein>
<dbReference type="AlphaFoldDB" id="A0A2T5GMM8"/>
<reference evidence="1 2" key="1">
    <citation type="submission" date="2018-04" db="EMBL/GenBank/DDBJ databases">
        <title>Genomic Encyclopedia of Type Strains, Phase III (KMG-III): the genomes of soil and plant-associated and newly described type strains.</title>
        <authorList>
            <person name="Whitman W."/>
        </authorList>
    </citation>
    <scope>NUCLEOTIDE SEQUENCE [LARGE SCALE GENOMIC DNA]</scope>
    <source>
        <strain evidence="1 2">MA101b</strain>
    </source>
</reference>
<name>A0A2T5GMM8_9SPHN</name>
<keyword evidence="2" id="KW-1185">Reference proteome</keyword>